<proteinExistence type="predicted"/>
<keyword evidence="2" id="KW-0808">Transferase</keyword>
<dbReference type="Gene3D" id="3.40.630.30">
    <property type="match status" value="1"/>
</dbReference>
<evidence type="ECO:0000259" key="1">
    <source>
        <dbReference type="PROSITE" id="PS51186"/>
    </source>
</evidence>
<dbReference type="InterPro" id="IPR051908">
    <property type="entry name" value="Ribosomal_N-acetyltransferase"/>
</dbReference>
<dbReference type="PANTHER" id="PTHR43441">
    <property type="entry name" value="RIBOSOMAL-PROTEIN-SERINE ACETYLTRANSFERASE"/>
    <property type="match status" value="1"/>
</dbReference>
<dbReference type="InterPro" id="IPR016181">
    <property type="entry name" value="Acyl_CoA_acyltransferase"/>
</dbReference>
<dbReference type="Pfam" id="PF13302">
    <property type="entry name" value="Acetyltransf_3"/>
    <property type="match status" value="1"/>
</dbReference>
<evidence type="ECO:0000313" key="2">
    <source>
        <dbReference type="EMBL" id="MBP2113329.1"/>
    </source>
</evidence>
<keyword evidence="2" id="KW-0012">Acyltransferase</keyword>
<protein>
    <submittedName>
        <fullName evidence="2">Ribosomal-protein-alanine N-acetyltransferase</fullName>
        <ecNumber evidence="2">2.3.1.267</ecNumber>
    </submittedName>
</protein>
<name>A0ABS4NTE8_9BACL</name>
<dbReference type="InterPro" id="IPR000182">
    <property type="entry name" value="GNAT_dom"/>
</dbReference>
<reference evidence="2 3" key="1">
    <citation type="submission" date="2021-03" db="EMBL/GenBank/DDBJ databases">
        <title>Genomic Encyclopedia of Type Strains, Phase IV (KMG-IV): sequencing the most valuable type-strain genomes for metagenomic binning, comparative biology and taxonomic classification.</title>
        <authorList>
            <person name="Goeker M."/>
        </authorList>
    </citation>
    <scope>NUCLEOTIDE SEQUENCE [LARGE SCALE GENOMIC DNA]</scope>
    <source>
        <strain evidence="2 3">DSM 101953</strain>
    </source>
</reference>
<dbReference type="PROSITE" id="PS51186">
    <property type="entry name" value="GNAT"/>
    <property type="match status" value="1"/>
</dbReference>
<comment type="caution">
    <text evidence="2">The sequence shown here is derived from an EMBL/GenBank/DDBJ whole genome shotgun (WGS) entry which is preliminary data.</text>
</comment>
<evidence type="ECO:0000313" key="3">
    <source>
        <dbReference type="Proteomes" id="UP000773462"/>
    </source>
</evidence>
<dbReference type="SUPFAM" id="SSF55729">
    <property type="entry name" value="Acyl-CoA N-acyltransferases (Nat)"/>
    <property type="match status" value="1"/>
</dbReference>
<dbReference type="EC" id="2.3.1.267" evidence="2"/>
<dbReference type="EMBL" id="JAGGLV010000011">
    <property type="protein sequence ID" value="MBP2113329.1"/>
    <property type="molecule type" value="Genomic_DNA"/>
</dbReference>
<organism evidence="2 3">
    <name type="scientific">Paenibacillus silagei</name>
    <dbReference type="NCBI Taxonomy" id="1670801"/>
    <lineage>
        <taxon>Bacteria</taxon>
        <taxon>Bacillati</taxon>
        <taxon>Bacillota</taxon>
        <taxon>Bacilli</taxon>
        <taxon>Bacillales</taxon>
        <taxon>Paenibacillaceae</taxon>
        <taxon>Paenibacillus</taxon>
    </lineage>
</organism>
<dbReference type="PANTHER" id="PTHR43441:SF11">
    <property type="entry name" value="RIBOSOMAL-PROTEIN-SERINE ACETYLTRANSFERASE"/>
    <property type="match status" value="1"/>
</dbReference>
<dbReference type="GO" id="GO:0008999">
    <property type="term" value="F:protein-N-terminal-alanine acetyltransferase activity"/>
    <property type="evidence" value="ECO:0007669"/>
    <property type="project" value="UniProtKB-EC"/>
</dbReference>
<accession>A0ABS4NTE8</accession>
<dbReference type="Proteomes" id="UP000773462">
    <property type="component" value="Unassembled WGS sequence"/>
</dbReference>
<sequence length="219" mass="25239">MKMEIVFDQFPVLRSEELVLGKIEEQHLDGLFEIYSNDHVFEYCGIIPKHNKTTVKSMIGHYERDYGKRSRIKWGIFAPADDTHLLGIIEACDFNQRVNMVTIGYFLAEAQWGKGLASKAVELLTAFLFQQAQVNRIQAEVMLNNEPSKKVLLKNGYVKEGMLRQAALWSGKGVVDLEIYSMLREEYMKVLQPDHEALILQVETALPSFIRTVPFQRER</sequence>
<feature type="domain" description="N-acetyltransferase" evidence="1">
    <location>
        <begin position="18"/>
        <end position="184"/>
    </location>
</feature>
<gene>
    <name evidence="2" type="ORF">J2Z70_003489</name>
</gene>
<keyword evidence="3" id="KW-1185">Reference proteome</keyword>